<proteinExistence type="predicted"/>
<reference evidence="1" key="1">
    <citation type="submission" date="2021-03" db="EMBL/GenBank/DDBJ databases">
        <authorList>
            <consortium name="DOE Joint Genome Institute"/>
            <person name="Ahrendt S."/>
            <person name="Looney B.P."/>
            <person name="Miyauchi S."/>
            <person name="Morin E."/>
            <person name="Drula E."/>
            <person name="Courty P.E."/>
            <person name="Chicoki N."/>
            <person name="Fauchery L."/>
            <person name="Kohler A."/>
            <person name="Kuo A."/>
            <person name="Labutti K."/>
            <person name="Pangilinan J."/>
            <person name="Lipzen A."/>
            <person name="Riley R."/>
            <person name="Andreopoulos W."/>
            <person name="He G."/>
            <person name="Johnson J."/>
            <person name="Barry K.W."/>
            <person name="Grigoriev I.V."/>
            <person name="Nagy L."/>
            <person name="Hibbett D."/>
            <person name="Henrissat B."/>
            <person name="Matheny P.B."/>
            <person name="Labbe J."/>
            <person name="Martin F."/>
        </authorList>
    </citation>
    <scope>NUCLEOTIDE SEQUENCE</scope>
    <source>
        <strain evidence="1">HHB10654</strain>
    </source>
</reference>
<accession>A0ACB8T3T5</accession>
<gene>
    <name evidence="1" type="ORF">BV25DRAFT_1802184</name>
</gene>
<comment type="caution">
    <text evidence="1">The sequence shown here is derived from an EMBL/GenBank/DDBJ whole genome shotgun (WGS) entry which is preliminary data.</text>
</comment>
<name>A0ACB8T3T5_9AGAM</name>
<evidence type="ECO:0000313" key="1">
    <source>
        <dbReference type="EMBL" id="KAI0063418.1"/>
    </source>
</evidence>
<dbReference type="EMBL" id="MU277203">
    <property type="protein sequence ID" value="KAI0063418.1"/>
    <property type="molecule type" value="Genomic_DNA"/>
</dbReference>
<organism evidence="1 2">
    <name type="scientific">Artomyces pyxidatus</name>
    <dbReference type="NCBI Taxonomy" id="48021"/>
    <lineage>
        <taxon>Eukaryota</taxon>
        <taxon>Fungi</taxon>
        <taxon>Dikarya</taxon>
        <taxon>Basidiomycota</taxon>
        <taxon>Agaricomycotina</taxon>
        <taxon>Agaricomycetes</taxon>
        <taxon>Russulales</taxon>
        <taxon>Auriscalpiaceae</taxon>
        <taxon>Artomyces</taxon>
    </lineage>
</organism>
<evidence type="ECO:0000313" key="2">
    <source>
        <dbReference type="Proteomes" id="UP000814140"/>
    </source>
</evidence>
<sequence>MRIPESDRDDDFSGSPDHPQAGPSSMSTAPKSNGHVVNGSSNGFSIPATNGVRKHSKSPVSRVPLPGTTLYDDSYIDREEFIRLVIQSLRDVGYVESAATLEAESGYVMETPQVAEFRQCVLEGAWTDAEAALMHLGVRDDDGLWEAKFLISQQKYLEYLEAGRTTAALHVLRNELAPLHMDPEQLHPLSSLVMCADATDLKQRAGWDGALGSSRRRLLVNLQSYIPSSLMIPPRRFSTLLDQARLHQRSQCLYHNAPPMSRHFSLYSDHFCDRDMFPRTTTAILEVHTDEVWNMEWSHNGRYLATASKDKSVIIWSIETDPPEISPESVLRDHPFPVGCLAWSLDDAILLSSSEQYIKMWNTQTGVCIRTIEAHTETVSALAWVPDGSGFISGSQDRKITLWGYDGKQRDSWGITAIRITDLAVTPDFTRLVAVGESAAGTAPSIATSPARGDSATPPVAGSRTNAQPANPPGADNHMIVYNLATKQPEISVALEGQLTSVKISEDSQYALINHAPDEILLWDISTGQMTRKYTGQRQGRHIIRSCFGGVDGNFVVSGSEDGNVYVWHRDRGILLEVLSGHGSGSVNSVAWNPRNKQMFASCSDDFTIRLWEAPYAGDALSQASSSRTARDQGQEPEVGGKGKGKSREPWTDDGADGFGSRSTSL</sequence>
<reference evidence="1" key="2">
    <citation type="journal article" date="2022" name="New Phytol.">
        <title>Evolutionary transition to the ectomycorrhizal habit in the genomes of a hyperdiverse lineage of mushroom-forming fungi.</title>
        <authorList>
            <person name="Looney B."/>
            <person name="Miyauchi S."/>
            <person name="Morin E."/>
            <person name="Drula E."/>
            <person name="Courty P.E."/>
            <person name="Kohler A."/>
            <person name="Kuo A."/>
            <person name="LaButti K."/>
            <person name="Pangilinan J."/>
            <person name="Lipzen A."/>
            <person name="Riley R."/>
            <person name="Andreopoulos W."/>
            <person name="He G."/>
            <person name="Johnson J."/>
            <person name="Nolan M."/>
            <person name="Tritt A."/>
            <person name="Barry K.W."/>
            <person name="Grigoriev I.V."/>
            <person name="Nagy L.G."/>
            <person name="Hibbett D."/>
            <person name="Henrissat B."/>
            <person name="Matheny P.B."/>
            <person name="Labbe J."/>
            <person name="Martin F.M."/>
        </authorList>
    </citation>
    <scope>NUCLEOTIDE SEQUENCE</scope>
    <source>
        <strain evidence="1">HHB10654</strain>
    </source>
</reference>
<protein>
    <submittedName>
        <fullName evidence="1">WD40 repeat-like protein</fullName>
    </submittedName>
</protein>
<keyword evidence="2" id="KW-1185">Reference proteome</keyword>
<dbReference type="Proteomes" id="UP000814140">
    <property type="component" value="Unassembled WGS sequence"/>
</dbReference>